<dbReference type="FunFam" id="3.30.1010.10:FF:000014">
    <property type="entry name" value="Phosphatidylinositol 4-kinase STT4"/>
    <property type="match status" value="1"/>
</dbReference>
<dbReference type="SUPFAM" id="SSF48371">
    <property type="entry name" value="ARM repeat"/>
    <property type="match status" value="1"/>
</dbReference>
<dbReference type="InterPro" id="IPR015433">
    <property type="entry name" value="PI3/4_kinase"/>
</dbReference>
<dbReference type="PROSITE" id="PS50290">
    <property type="entry name" value="PI3_4_KINASE_3"/>
    <property type="match status" value="1"/>
</dbReference>
<dbReference type="PROSITE" id="PS51545">
    <property type="entry name" value="PIK_HELICAL"/>
    <property type="match status" value="1"/>
</dbReference>
<reference evidence="9" key="1">
    <citation type="submission" date="2006-10" db="EMBL/GenBank/DDBJ databases">
        <authorList>
            <person name="Amadeo P."/>
            <person name="Zhao Q."/>
            <person name="Wortman J."/>
            <person name="Fraser-Liggett C."/>
            <person name="Carlton J."/>
        </authorList>
    </citation>
    <scope>NUCLEOTIDE SEQUENCE</scope>
    <source>
        <strain evidence="9">G3</strain>
    </source>
</reference>
<dbReference type="GO" id="GO:0005524">
    <property type="term" value="F:ATP binding"/>
    <property type="evidence" value="ECO:0007669"/>
    <property type="project" value="UniProtKB-KW"/>
</dbReference>
<dbReference type="KEGG" id="tva:4757023"/>
<evidence type="ECO:0000256" key="3">
    <source>
        <dbReference type="ARBA" id="ARBA00022679"/>
    </source>
</evidence>
<dbReference type="GO" id="GO:0048015">
    <property type="term" value="P:phosphatidylinositol-mediated signaling"/>
    <property type="evidence" value="ECO:0000318"/>
    <property type="project" value="GO_Central"/>
</dbReference>
<name>A2F7A3_TRIV3</name>
<dbReference type="InterPro" id="IPR042236">
    <property type="entry name" value="PI3K_accessory_sf"/>
</dbReference>
<dbReference type="EMBL" id="DS113645">
    <property type="protein sequence ID" value="EAX99218.1"/>
    <property type="molecule type" value="Genomic_DNA"/>
</dbReference>
<keyword evidence="5" id="KW-0418">Kinase</keyword>
<evidence type="ECO:0000256" key="6">
    <source>
        <dbReference type="ARBA" id="ARBA00022840"/>
    </source>
</evidence>
<feature type="domain" description="PIK helical" evidence="8">
    <location>
        <begin position="855"/>
        <end position="1035"/>
    </location>
</feature>
<dbReference type="EC" id="2.7.1.67" evidence="2"/>
<dbReference type="VEuPathDB" id="TrichDB:TVAG_236630"/>
<dbReference type="Gene3D" id="3.30.1010.10">
    <property type="entry name" value="Phosphatidylinositol 3-kinase Catalytic Subunit, Chain A, domain 4"/>
    <property type="match status" value="1"/>
</dbReference>
<feature type="domain" description="PI3K/PI4K catalytic" evidence="7">
    <location>
        <begin position="1105"/>
        <end position="1380"/>
    </location>
</feature>
<dbReference type="InterPro" id="IPR016024">
    <property type="entry name" value="ARM-type_fold"/>
</dbReference>
<dbReference type="GO" id="GO:0005737">
    <property type="term" value="C:cytoplasm"/>
    <property type="evidence" value="ECO:0000318"/>
    <property type="project" value="GO_Central"/>
</dbReference>
<dbReference type="SMR" id="A2F7A3"/>
<evidence type="ECO:0000256" key="5">
    <source>
        <dbReference type="ARBA" id="ARBA00022777"/>
    </source>
</evidence>
<dbReference type="GO" id="GO:0046854">
    <property type="term" value="P:phosphatidylinositol phosphate biosynthetic process"/>
    <property type="evidence" value="ECO:0000318"/>
    <property type="project" value="GO_Central"/>
</dbReference>
<evidence type="ECO:0000313" key="10">
    <source>
        <dbReference type="Proteomes" id="UP000001542"/>
    </source>
</evidence>
<sequence>MRKQIPANADFSMMLTLPQLDKLITNKLESISDAAIAGKNENMKHLDDLERFQILLHHPRSKKVPKMIGHIIKTTKSDLVIKNAFSLIIDILSGPNEFADRLENDQSSHKSSATLNLVGVEKSSDTISVFSSYLELIPVAFPHFILDQQDQLLETIALTLTQLTPNASKSQPQLSFNIYISLTKVCLEIFSTYSKPDSPKKLLLNFAKQVLGQAITVASMLSEYSKKSKIQISSYAGYIGELLPFVASIEKASADIDIELSKLLQQFWICCVIFASSNINLFFSQWEGALNVIAHFFPSLIHGQTRGDFATVKFRVQELLNLIQPVSMTKVQDVIPIFTRHIPTINIKILQEMELPDAVYALSLFSLEKLRAHKGIISPFFKYFEVEYTANFSAILDAMVDPLFSKFNKAIESFEDPDEGRRCANAAMVTFVERYTWPVAKVRSIVDTHIKNFVNAHPFVLFDVKVLRALSNSVELMESQTPERQTAFQGIIQDLFTKCITAAPYAFMAILQHLVVDQGREAFYSEQPSFVHTIYNYLTSLQKEQFTTELILKCLLRGEASFVTKEQIRAVQYQSDRLLLTASYAALREDEQILSDLVTTAPQKTLFIAWSHCVMNGSRKIAGAMSRLLITKFAETIRTRTGIFGDKLDMVTIELQKSILLFFIEQAMIGRDLSSATPALAHAFEVPILNHPASIIVVLPLAQLTCFLGTSVDNKLALRSIEGFRIFFFKLVLRSYYFSSNQLVYKYISEDEVKTLENLIEIMDQQSQRISQGPKQEVSLRSSQGSLYGTEMTRKECILAVQRATTNFASRGVTDNKLALRLTSVITFMICSELQTFLSYLNITPSPATQRLLALHQLKPQSIHLSSTVPVLYNEDPAAIYTFAALPQIENLMSPILLKIIKNTMFHAATVPEMSLFLAKQQAFDKSNFLFWSPLKPVQALSLLVPEIMNDKRSASYVARCFEQFTRDESLMFIPQLVQSLRFDTHGVMQKFLMKFSESEEVFSHYLLWNILAEKNNHVTENDNLPQILTQLETKIIDHMTPQQRTLYEAEFKFIDDLDLVSQHLLPLEIPNRPSALFDKLKDMNIPEGLYIPSNPNYKIISIDAENSVPLKSHARVPILVKFKVYDDRDEEKKPIPFACIFKIHDDVRQDAMMYQFIEVFKGIFRDAGIDCFVYPYRVFATGENRGVIELIPKSKSRHDIGSATNEDLLHYFISKYGQIGTAAFNKAQENFVRSMAPNSLICYLFQVKDRHNANIMIDEDGHVIHIDFGFIFEISPGGNMKFERAPFKLSKEMIDLMGGSKEAAPFKLFRKLLIQCMFAARARHEEIEAITNLMRSAGFPCFRADSIKKLRERFCFGMTPKEVVQTVDSLIAGSYEAITTTGYDAFQASQNKIYF</sequence>
<dbReference type="VEuPathDB" id="TrichDB:TVAGG3_0002830"/>
<keyword evidence="6" id="KW-0067">ATP-binding</keyword>
<reference evidence="9" key="2">
    <citation type="journal article" date="2007" name="Science">
        <title>Draft genome sequence of the sexually transmitted pathogen Trichomonas vaginalis.</title>
        <authorList>
            <person name="Carlton J.M."/>
            <person name="Hirt R.P."/>
            <person name="Silva J.C."/>
            <person name="Delcher A.L."/>
            <person name="Schatz M."/>
            <person name="Zhao Q."/>
            <person name="Wortman J.R."/>
            <person name="Bidwell S.L."/>
            <person name="Alsmark U.C.M."/>
            <person name="Besteiro S."/>
            <person name="Sicheritz-Ponten T."/>
            <person name="Noel C.J."/>
            <person name="Dacks J.B."/>
            <person name="Foster P.G."/>
            <person name="Simillion C."/>
            <person name="Van de Peer Y."/>
            <person name="Miranda-Saavedra D."/>
            <person name="Barton G.J."/>
            <person name="Westrop G.D."/>
            <person name="Mueller S."/>
            <person name="Dessi D."/>
            <person name="Fiori P.L."/>
            <person name="Ren Q."/>
            <person name="Paulsen I."/>
            <person name="Zhang H."/>
            <person name="Bastida-Corcuera F.D."/>
            <person name="Simoes-Barbosa A."/>
            <person name="Brown M.T."/>
            <person name="Hayes R.D."/>
            <person name="Mukherjee M."/>
            <person name="Okumura C.Y."/>
            <person name="Schneider R."/>
            <person name="Smith A.J."/>
            <person name="Vanacova S."/>
            <person name="Villalvazo M."/>
            <person name="Haas B.J."/>
            <person name="Pertea M."/>
            <person name="Feldblyum T.V."/>
            <person name="Utterback T.R."/>
            <person name="Shu C.L."/>
            <person name="Osoegawa K."/>
            <person name="de Jong P.J."/>
            <person name="Hrdy I."/>
            <person name="Horvathova L."/>
            <person name="Zubacova Z."/>
            <person name="Dolezal P."/>
            <person name="Malik S.B."/>
            <person name="Logsdon J.M. Jr."/>
            <person name="Henze K."/>
            <person name="Gupta A."/>
            <person name="Wang C.C."/>
            <person name="Dunne R.L."/>
            <person name="Upcroft J.A."/>
            <person name="Upcroft P."/>
            <person name="White O."/>
            <person name="Salzberg S.L."/>
            <person name="Tang P."/>
            <person name="Chiu C.-H."/>
            <person name="Lee Y.-S."/>
            <person name="Embley T.M."/>
            <person name="Coombs G.H."/>
            <person name="Mottram J.C."/>
            <person name="Tachezy J."/>
            <person name="Fraser-Liggett C.M."/>
            <person name="Johnson P.J."/>
        </authorList>
    </citation>
    <scope>NUCLEOTIDE SEQUENCE [LARGE SCALE GENOMIC DNA]</scope>
    <source>
        <strain evidence="9">G3</strain>
    </source>
</reference>
<keyword evidence="10" id="KW-1185">Reference proteome</keyword>
<dbReference type="SUPFAM" id="SSF56112">
    <property type="entry name" value="Protein kinase-like (PK-like)"/>
    <property type="match status" value="1"/>
</dbReference>
<dbReference type="Gene3D" id="1.10.1070.11">
    <property type="entry name" value="Phosphatidylinositol 3-/4-kinase, catalytic domain"/>
    <property type="match status" value="1"/>
</dbReference>
<dbReference type="CDD" id="cd05167">
    <property type="entry name" value="PI4Kc_III_alpha"/>
    <property type="match status" value="1"/>
</dbReference>
<comment type="catalytic activity">
    <reaction evidence="1">
        <text>a 1,2-diacyl-sn-glycero-3-phospho-(1D-myo-inositol) + ATP = a 1,2-diacyl-sn-glycero-3-phospho-(1D-myo-inositol 4-phosphate) + ADP + H(+)</text>
        <dbReference type="Rhea" id="RHEA:19877"/>
        <dbReference type="ChEBI" id="CHEBI:15378"/>
        <dbReference type="ChEBI" id="CHEBI:30616"/>
        <dbReference type="ChEBI" id="CHEBI:57880"/>
        <dbReference type="ChEBI" id="CHEBI:58178"/>
        <dbReference type="ChEBI" id="CHEBI:456216"/>
        <dbReference type="EC" id="2.7.1.67"/>
    </reaction>
</comment>
<dbReference type="Pfam" id="PF00613">
    <property type="entry name" value="PI3Ka"/>
    <property type="match status" value="1"/>
</dbReference>
<dbReference type="Proteomes" id="UP000001542">
    <property type="component" value="Unassembled WGS sequence"/>
</dbReference>
<dbReference type="Pfam" id="PF00454">
    <property type="entry name" value="PI3_PI4_kinase"/>
    <property type="match status" value="1"/>
</dbReference>
<dbReference type="SMART" id="SM00146">
    <property type="entry name" value="PI3Kc"/>
    <property type="match status" value="1"/>
</dbReference>
<dbReference type="STRING" id="5722.A2F7A3"/>
<accession>A2F7A3</accession>
<dbReference type="GO" id="GO:0004430">
    <property type="term" value="F:1-phosphatidylinositol 4-kinase activity"/>
    <property type="evidence" value="ECO:0000318"/>
    <property type="project" value="GO_Central"/>
</dbReference>
<dbReference type="RefSeq" id="XP_001312148.1">
    <property type="nucleotide sequence ID" value="XM_001312147.1"/>
</dbReference>
<dbReference type="InterPro" id="IPR036940">
    <property type="entry name" value="PI3/4_kinase_cat_sf"/>
</dbReference>
<gene>
    <name evidence="9" type="ORF">TVAG_236630</name>
</gene>
<dbReference type="FunFam" id="1.10.1070.11:FF:000012">
    <property type="entry name" value="Phosphatidylinositol 4-kinase alpha 1"/>
    <property type="match status" value="1"/>
</dbReference>
<evidence type="ECO:0000313" key="9">
    <source>
        <dbReference type="EMBL" id="EAX99218.1"/>
    </source>
</evidence>
<dbReference type="Gene3D" id="1.25.40.70">
    <property type="entry name" value="Phosphatidylinositol 3-kinase, accessory domain (PIK)"/>
    <property type="match status" value="1"/>
</dbReference>
<evidence type="ECO:0000256" key="2">
    <source>
        <dbReference type="ARBA" id="ARBA00012169"/>
    </source>
</evidence>
<dbReference type="InterPro" id="IPR001263">
    <property type="entry name" value="PI3K_accessory_dom"/>
</dbReference>
<dbReference type="PROSITE" id="PS00915">
    <property type="entry name" value="PI3_4_KINASE_1"/>
    <property type="match status" value="1"/>
</dbReference>
<dbReference type="PANTHER" id="PTHR10048:SF22">
    <property type="entry name" value="PHOSPHATIDYLINOSITOL 4-KINASE BETA"/>
    <property type="match status" value="1"/>
</dbReference>
<dbReference type="eggNOG" id="KOG0902">
    <property type="taxonomic scope" value="Eukaryota"/>
</dbReference>
<dbReference type="GO" id="GO:0016020">
    <property type="term" value="C:membrane"/>
    <property type="evidence" value="ECO:0000318"/>
    <property type="project" value="GO_Central"/>
</dbReference>
<proteinExistence type="predicted"/>
<evidence type="ECO:0000256" key="4">
    <source>
        <dbReference type="ARBA" id="ARBA00022741"/>
    </source>
</evidence>
<evidence type="ECO:0000259" key="8">
    <source>
        <dbReference type="PROSITE" id="PS51545"/>
    </source>
</evidence>
<dbReference type="InterPro" id="IPR011009">
    <property type="entry name" value="Kinase-like_dom_sf"/>
</dbReference>
<dbReference type="PANTHER" id="PTHR10048">
    <property type="entry name" value="PHOSPHATIDYLINOSITOL KINASE"/>
    <property type="match status" value="1"/>
</dbReference>
<dbReference type="InterPro" id="IPR000403">
    <property type="entry name" value="PI3/4_kinase_cat_dom"/>
</dbReference>
<evidence type="ECO:0000256" key="1">
    <source>
        <dbReference type="ARBA" id="ARBA00001686"/>
    </source>
</evidence>
<evidence type="ECO:0000259" key="7">
    <source>
        <dbReference type="PROSITE" id="PS50290"/>
    </source>
</evidence>
<dbReference type="InParanoid" id="A2F7A3"/>
<dbReference type="InterPro" id="IPR018936">
    <property type="entry name" value="PI3/4_kinase_CS"/>
</dbReference>
<organism evidence="9 10">
    <name type="scientific">Trichomonas vaginalis (strain ATCC PRA-98 / G3)</name>
    <dbReference type="NCBI Taxonomy" id="412133"/>
    <lineage>
        <taxon>Eukaryota</taxon>
        <taxon>Metamonada</taxon>
        <taxon>Parabasalia</taxon>
        <taxon>Trichomonadida</taxon>
        <taxon>Trichomonadidae</taxon>
        <taxon>Trichomonas</taxon>
    </lineage>
</organism>
<protein>
    <recommendedName>
        <fullName evidence="2">1-phosphatidylinositol 4-kinase</fullName>
        <ecNumber evidence="2">2.7.1.67</ecNumber>
    </recommendedName>
</protein>
<keyword evidence="3" id="KW-0808">Transferase</keyword>
<keyword evidence="4" id="KW-0547">Nucleotide-binding</keyword>
<dbReference type="OrthoDB" id="10264149at2759"/>